<feature type="chain" id="PRO_5034732303" evidence="2">
    <location>
        <begin position="23"/>
        <end position="252"/>
    </location>
</feature>
<accession>A0A8B7NRJ9</accession>
<feature type="signal peptide" evidence="2">
    <location>
        <begin position="1"/>
        <end position="22"/>
    </location>
</feature>
<dbReference type="KEGG" id="hazt:108673070"/>
<dbReference type="AlphaFoldDB" id="A0A8B7NRJ9"/>
<organism evidence="3 4">
    <name type="scientific">Hyalella azteca</name>
    <name type="common">Amphipod</name>
    <dbReference type="NCBI Taxonomy" id="294128"/>
    <lineage>
        <taxon>Eukaryota</taxon>
        <taxon>Metazoa</taxon>
        <taxon>Ecdysozoa</taxon>
        <taxon>Arthropoda</taxon>
        <taxon>Crustacea</taxon>
        <taxon>Multicrustacea</taxon>
        <taxon>Malacostraca</taxon>
        <taxon>Eumalacostraca</taxon>
        <taxon>Peracarida</taxon>
        <taxon>Amphipoda</taxon>
        <taxon>Senticaudata</taxon>
        <taxon>Talitrida</taxon>
        <taxon>Talitroidea</taxon>
        <taxon>Hyalellidae</taxon>
        <taxon>Hyalella</taxon>
    </lineage>
</organism>
<keyword evidence="3" id="KW-1185">Reference proteome</keyword>
<dbReference type="OrthoDB" id="10623290at2759"/>
<protein>
    <submittedName>
        <fullName evidence="4">Uncharacterized protein LOC108673070</fullName>
    </submittedName>
</protein>
<dbReference type="RefSeq" id="XP_018016337.1">
    <property type="nucleotide sequence ID" value="XM_018160848.2"/>
</dbReference>
<keyword evidence="2" id="KW-0732">Signal</keyword>
<name>A0A8B7NRJ9_HYAAZ</name>
<reference evidence="4" key="1">
    <citation type="submission" date="2025-08" db="UniProtKB">
        <authorList>
            <consortium name="RefSeq"/>
        </authorList>
    </citation>
    <scope>IDENTIFICATION</scope>
    <source>
        <tissue evidence="4">Whole organism</tissue>
    </source>
</reference>
<dbReference type="GeneID" id="108673070"/>
<dbReference type="Proteomes" id="UP000694843">
    <property type="component" value="Unplaced"/>
</dbReference>
<feature type="region of interest" description="Disordered" evidence="1">
    <location>
        <begin position="180"/>
        <end position="204"/>
    </location>
</feature>
<feature type="compositionally biased region" description="Polar residues" evidence="1">
    <location>
        <begin position="181"/>
        <end position="203"/>
    </location>
</feature>
<evidence type="ECO:0000256" key="2">
    <source>
        <dbReference type="SAM" id="SignalP"/>
    </source>
</evidence>
<gene>
    <name evidence="4" type="primary">LOC108673070</name>
</gene>
<dbReference type="PROSITE" id="PS51257">
    <property type="entry name" value="PROKAR_LIPOPROTEIN"/>
    <property type="match status" value="1"/>
</dbReference>
<proteinExistence type="predicted"/>
<evidence type="ECO:0000256" key="1">
    <source>
        <dbReference type="SAM" id="MobiDB-lite"/>
    </source>
</evidence>
<sequence length="252" mass="27077">MQIPLRWITVALVISTLSSVSCEEGSLRDSGRDESLSRIQNIAAKPEAPATSSQPLNVNGTVSEETTLAKSKTSKAENATISNTNLVKNVPNAFKTGVDKAKEETKELQEANKSSDSFREDLEERSGKLLAYYTTKTKNLFATTSISVLSTCFSATNTACTGRRKKRSLDRGVDVTGFDMPSSTNLDGTVQEPSEPNYATGNVSGDRDPKKFTIWSTLFSTYTLTSTYYFSGTTVTISGACSIAGMGSSCFG</sequence>
<evidence type="ECO:0000313" key="4">
    <source>
        <dbReference type="RefSeq" id="XP_018016337.1"/>
    </source>
</evidence>
<evidence type="ECO:0000313" key="3">
    <source>
        <dbReference type="Proteomes" id="UP000694843"/>
    </source>
</evidence>